<organism evidence="2 3">
    <name type="scientific">Dipteronia dyeriana</name>
    <dbReference type="NCBI Taxonomy" id="168575"/>
    <lineage>
        <taxon>Eukaryota</taxon>
        <taxon>Viridiplantae</taxon>
        <taxon>Streptophyta</taxon>
        <taxon>Embryophyta</taxon>
        <taxon>Tracheophyta</taxon>
        <taxon>Spermatophyta</taxon>
        <taxon>Magnoliopsida</taxon>
        <taxon>eudicotyledons</taxon>
        <taxon>Gunneridae</taxon>
        <taxon>Pentapetalae</taxon>
        <taxon>rosids</taxon>
        <taxon>malvids</taxon>
        <taxon>Sapindales</taxon>
        <taxon>Sapindaceae</taxon>
        <taxon>Hippocastanoideae</taxon>
        <taxon>Acereae</taxon>
        <taxon>Dipteronia</taxon>
    </lineage>
</organism>
<feature type="compositionally biased region" description="Polar residues" evidence="1">
    <location>
        <begin position="1"/>
        <end position="15"/>
    </location>
</feature>
<proteinExistence type="predicted"/>
<evidence type="ECO:0000256" key="1">
    <source>
        <dbReference type="SAM" id="MobiDB-lite"/>
    </source>
</evidence>
<name>A0AAD9X680_9ROSI</name>
<reference evidence="2" key="1">
    <citation type="journal article" date="2023" name="Plant J.">
        <title>Genome sequences and population genomics provide insights into the demographic history, inbreeding, and mutation load of two 'living fossil' tree species of Dipteronia.</title>
        <authorList>
            <person name="Feng Y."/>
            <person name="Comes H.P."/>
            <person name="Chen J."/>
            <person name="Zhu S."/>
            <person name="Lu R."/>
            <person name="Zhang X."/>
            <person name="Li P."/>
            <person name="Qiu J."/>
            <person name="Olsen K.M."/>
            <person name="Qiu Y."/>
        </authorList>
    </citation>
    <scope>NUCLEOTIDE SEQUENCE</scope>
    <source>
        <strain evidence="2">KIB01</strain>
    </source>
</reference>
<dbReference type="AlphaFoldDB" id="A0AAD9X680"/>
<accession>A0AAD9X680</accession>
<feature type="compositionally biased region" description="Basic residues" evidence="1">
    <location>
        <begin position="16"/>
        <end position="25"/>
    </location>
</feature>
<gene>
    <name evidence="2" type="ORF">Ddye_013322</name>
</gene>
<keyword evidence="3" id="KW-1185">Reference proteome</keyword>
<dbReference type="EMBL" id="JANJYI010000004">
    <property type="protein sequence ID" value="KAK2653466.1"/>
    <property type="molecule type" value="Genomic_DNA"/>
</dbReference>
<comment type="caution">
    <text evidence="2">The sequence shown here is derived from an EMBL/GenBank/DDBJ whole genome shotgun (WGS) entry which is preliminary data.</text>
</comment>
<dbReference type="Proteomes" id="UP001280121">
    <property type="component" value="Unassembled WGS sequence"/>
</dbReference>
<evidence type="ECO:0000313" key="2">
    <source>
        <dbReference type="EMBL" id="KAK2653466.1"/>
    </source>
</evidence>
<feature type="region of interest" description="Disordered" evidence="1">
    <location>
        <begin position="1"/>
        <end position="25"/>
    </location>
</feature>
<protein>
    <submittedName>
        <fullName evidence="2">Uncharacterized protein</fullName>
    </submittedName>
</protein>
<feature type="region of interest" description="Disordered" evidence="1">
    <location>
        <begin position="61"/>
        <end position="92"/>
    </location>
</feature>
<sequence>MGQFNKSFFGTINNRNNKKKWQHRGHSHLNFPQLAHHLPHPPTSSPKDIQAAATVATMFDQTTTTTLEAHDHQSTTTQNDDKEEESMHDLSEESDEWFILLPDMCHDGNINNSHGFFDSLWWQLHATS</sequence>
<evidence type="ECO:0000313" key="3">
    <source>
        <dbReference type="Proteomes" id="UP001280121"/>
    </source>
</evidence>